<reference evidence="1" key="1">
    <citation type="journal article" date="2020" name="Stud. Mycol.">
        <title>101 Dothideomycetes genomes: a test case for predicting lifestyles and emergence of pathogens.</title>
        <authorList>
            <person name="Haridas S."/>
            <person name="Albert R."/>
            <person name="Binder M."/>
            <person name="Bloem J."/>
            <person name="Labutti K."/>
            <person name="Salamov A."/>
            <person name="Andreopoulos B."/>
            <person name="Baker S."/>
            <person name="Barry K."/>
            <person name="Bills G."/>
            <person name="Bluhm B."/>
            <person name="Cannon C."/>
            <person name="Castanera R."/>
            <person name="Culley D."/>
            <person name="Daum C."/>
            <person name="Ezra D."/>
            <person name="Gonzalez J."/>
            <person name="Henrissat B."/>
            <person name="Kuo A."/>
            <person name="Liang C."/>
            <person name="Lipzen A."/>
            <person name="Lutzoni F."/>
            <person name="Magnuson J."/>
            <person name="Mondo S."/>
            <person name="Nolan M."/>
            <person name="Ohm R."/>
            <person name="Pangilinan J."/>
            <person name="Park H.-J."/>
            <person name="Ramirez L."/>
            <person name="Alfaro M."/>
            <person name="Sun H."/>
            <person name="Tritt A."/>
            <person name="Yoshinaga Y."/>
            <person name="Zwiers L.-H."/>
            <person name="Turgeon B."/>
            <person name="Goodwin S."/>
            <person name="Spatafora J."/>
            <person name="Crous P."/>
            <person name="Grigoriev I."/>
        </authorList>
    </citation>
    <scope>NUCLEOTIDE SEQUENCE</scope>
    <source>
        <strain evidence="1">Tuck. ex Michener</strain>
    </source>
</reference>
<dbReference type="EMBL" id="ML991776">
    <property type="protein sequence ID" value="KAF2238433.1"/>
    <property type="molecule type" value="Genomic_DNA"/>
</dbReference>
<evidence type="ECO:0000313" key="1">
    <source>
        <dbReference type="EMBL" id="KAF2238433.1"/>
    </source>
</evidence>
<evidence type="ECO:0000313" key="2">
    <source>
        <dbReference type="Proteomes" id="UP000800092"/>
    </source>
</evidence>
<sequence>MRDLLGSLEVEMNLALLLTSPRIGLPSMGTASRETLTASVGYRSTTYYQCSRALGRCAV</sequence>
<name>A0A6A6HLL1_VIRVR</name>
<dbReference type="AlphaFoldDB" id="A0A6A6HLL1"/>
<gene>
    <name evidence="1" type="ORF">EV356DRAFT_507563</name>
</gene>
<organism evidence="1 2">
    <name type="scientific">Viridothelium virens</name>
    <name type="common">Speckled blister lichen</name>
    <name type="synonym">Trypethelium virens</name>
    <dbReference type="NCBI Taxonomy" id="1048519"/>
    <lineage>
        <taxon>Eukaryota</taxon>
        <taxon>Fungi</taxon>
        <taxon>Dikarya</taxon>
        <taxon>Ascomycota</taxon>
        <taxon>Pezizomycotina</taxon>
        <taxon>Dothideomycetes</taxon>
        <taxon>Dothideomycetes incertae sedis</taxon>
        <taxon>Trypetheliales</taxon>
        <taxon>Trypetheliaceae</taxon>
        <taxon>Viridothelium</taxon>
    </lineage>
</organism>
<accession>A0A6A6HLL1</accession>
<keyword evidence="2" id="KW-1185">Reference proteome</keyword>
<protein>
    <submittedName>
        <fullName evidence="1">Uncharacterized protein</fullName>
    </submittedName>
</protein>
<dbReference type="Proteomes" id="UP000800092">
    <property type="component" value="Unassembled WGS sequence"/>
</dbReference>
<proteinExistence type="predicted"/>